<reference evidence="1" key="1">
    <citation type="submission" date="2021-06" db="EMBL/GenBank/DDBJ databases">
        <title>Parelaphostrongylus tenuis whole genome reference sequence.</title>
        <authorList>
            <person name="Garwood T.J."/>
            <person name="Larsen P.A."/>
            <person name="Fountain-Jones N.M."/>
            <person name="Garbe J.R."/>
            <person name="Macchietto M.G."/>
            <person name="Kania S.A."/>
            <person name="Gerhold R.W."/>
            <person name="Richards J.E."/>
            <person name="Wolf T.M."/>
        </authorList>
    </citation>
    <scope>NUCLEOTIDE SEQUENCE</scope>
    <source>
        <strain evidence="1">MNPRO001-30</strain>
        <tissue evidence="1">Meninges</tissue>
    </source>
</reference>
<dbReference type="Proteomes" id="UP001196413">
    <property type="component" value="Unassembled WGS sequence"/>
</dbReference>
<name>A0AAD5MQD2_PARTN</name>
<dbReference type="EMBL" id="JAHQIW010001787">
    <property type="protein sequence ID" value="KAJ1353631.1"/>
    <property type="molecule type" value="Genomic_DNA"/>
</dbReference>
<evidence type="ECO:0000313" key="2">
    <source>
        <dbReference type="Proteomes" id="UP001196413"/>
    </source>
</evidence>
<sequence>MQADAELCKPPQNKLMQKREYMQFILELQVVLKWKYQSRKCHRSRPGREKLMPVRKLVRWYFVFPS</sequence>
<protein>
    <submittedName>
        <fullName evidence="1">Uncharacterized protein</fullName>
    </submittedName>
</protein>
<proteinExistence type="predicted"/>
<dbReference type="AlphaFoldDB" id="A0AAD5MQD2"/>
<keyword evidence="2" id="KW-1185">Reference proteome</keyword>
<gene>
    <name evidence="1" type="ORF">KIN20_010296</name>
</gene>
<evidence type="ECO:0000313" key="1">
    <source>
        <dbReference type="EMBL" id="KAJ1353631.1"/>
    </source>
</evidence>
<comment type="caution">
    <text evidence="1">The sequence shown here is derived from an EMBL/GenBank/DDBJ whole genome shotgun (WGS) entry which is preliminary data.</text>
</comment>
<accession>A0AAD5MQD2</accession>
<organism evidence="1 2">
    <name type="scientific">Parelaphostrongylus tenuis</name>
    <name type="common">Meningeal worm</name>
    <dbReference type="NCBI Taxonomy" id="148309"/>
    <lineage>
        <taxon>Eukaryota</taxon>
        <taxon>Metazoa</taxon>
        <taxon>Ecdysozoa</taxon>
        <taxon>Nematoda</taxon>
        <taxon>Chromadorea</taxon>
        <taxon>Rhabditida</taxon>
        <taxon>Rhabditina</taxon>
        <taxon>Rhabditomorpha</taxon>
        <taxon>Strongyloidea</taxon>
        <taxon>Metastrongylidae</taxon>
        <taxon>Parelaphostrongylus</taxon>
    </lineage>
</organism>